<organism evidence="3 4">
    <name type="scientific">Synaphobranchus kaupii</name>
    <name type="common">Kaup's arrowtooth eel</name>
    <dbReference type="NCBI Taxonomy" id="118154"/>
    <lineage>
        <taxon>Eukaryota</taxon>
        <taxon>Metazoa</taxon>
        <taxon>Chordata</taxon>
        <taxon>Craniata</taxon>
        <taxon>Vertebrata</taxon>
        <taxon>Euteleostomi</taxon>
        <taxon>Actinopterygii</taxon>
        <taxon>Neopterygii</taxon>
        <taxon>Teleostei</taxon>
        <taxon>Anguilliformes</taxon>
        <taxon>Synaphobranchidae</taxon>
        <taxon>Synaphobranchus</taxon>
    </lineage>
</organism>
<dbReference type="InterPro" id="IPR014720">
    <property type="entry name" value="dsRBD_dom"/>
</dbReference>
<accession>A0A9Q1IRC7</accession>
<evidence type="ECO:0000259" key="2">
    <source>
        <dbReference type="SMART" id="SM00358"/>
    </source>
</evidence>
<feature type="domain" description="DRBM" evidence="2">
    <location>
        <begin position="727"/>
        <end position="791"/>
    </location>
</feature>
<dbReference type="SUPFAM" id="SSF54768">
    <property type="entry name" value="dsRNA-binding domain-like"/>
    <property type="match status" value="1"/>
</dbReference>
<feature type="region of interest" description="Disordered" evidence="1">
    <location>
        <begin position="1341"/>
        <end position="1369"/>
    </location>
</feature>
<dbReference type="Proteomes" id="UP001152622">
    <property type="component" value="Chromosome 9"/>
</dbReference>
<reference evidence="3" key="1">
    <citation type="journal article" date="2023" name="Science">
        <title>Genome structures resolve the early diversification of teleost fishes.</title>
        <authorList>
            <person name="Parey E."/>
            <person name="Louis A."/>
            <person name="Montfort J."/>
            <person name="Bouchez O."/>
            <person name="Roques C."/>
            <person name="Iampietro C."/>
            <person name="Lluch J."/>
            <person name="Castinel A."/>
            <person name="Donnadieu C."/>
            <person name="Desvignes T."/>
            <person name="Floi Bucao C."/>
            <person name="Jouanno E."/>
            <person name="Wen M."/>
            <person name="Mejri S."/>
            <person name="Dirks R."/>
            <person name="Jansen H."/>
            <person name="Henkel C."/>
            <person name="Chen W.J."/>
            <person name="Zahm M."/>
            <person name="Cabau C."/>
            <person name="Klopp C."/>
            <person name="Thompson A.W."/>
            <person name="Robinson-Rechavi M."/>
            <person name="Braasch I."/>
            <person name="Lecointre G."/>
            <person name="Bobe J."/>
            <person name="Postlethwait J.H."/>
            <person name="Berthelot C."/>
            <person name="Roest Crollius H."/>
            <person name="Guiguen Y."/>
        </authorList>
    </citation>
    <scope>NUCLEOTIDE SEQUENCE</scope>
    <source>
        <strain evidence="3">WJC10195</strain>
    </source>
</reference>
<dbReference type="Gene3D" id="3.30.160.20">
    <property type="match status" value="1"/>
</dbReference>
<dbReference type="PANTHER" id="PTHR35083:SF3">
    <property type="entry name" value="SI:CH211-91P5.3"/>
    <property type="match status" value="1"/>
</dbReference>
<feature type="region of interest" description="Disordered" evidence="1">
    <location>
        <begin position="819"/>
        <end position="847"/>
    </location>
</feature>
<dbReference type="Pfam" id="PF15112">
    <property type="entry name" value="DUF4559"/>
    <property type="match status" value="1"/>
</dbReference>
<keyword evidence="4" id="KW-1185">Reference proteome</keyword>
<feature type="region of interest" description="Disordered" evidence="1">
    <location>
        <begin position="863"/>
        <end position="897"/>
    </location>
</feature>
<dbReference type="OrthoDB" id="9934809at2759"/>
<feature type="compositionally biased region" description="Polar residues" evidence="1">
    <location>
        <begin position="1341"/>
        <end position="1359"/>
    </location>
</feature>
<evidence type="ECO:0000313" key="3">
    <source>
        <dbReference type="EMBL" id="KAJ8350406.1"/>
    </source>
</evidence>
<comment type="caution">
    <text evidence="3">The sequence shown here is derived from an EMBL/GenBank/DDBJ whole genome shotgun (WGS) entry which is preliminary data.</text>
</comment>
<feature type="compositionally biased region" description="Basic and acidic residues" evidence="1">
    <location>
        <begin position="828"/>
        <end position="843"/>
    </location>
</feature>
<name>A0A9Q1IRC7_SYNKA</name>
<feature type="region of interest" description="Disordered" evidence="1">
    <location>
        <begin position="603"/>
        <end position="637"/>
    </location>
</feature>
<feature type="domain" description="DRBM" evidence="2">
    <location>
        <begin position="1065"/>
        <end position="1210"/>
    </location>
</feature>
<dbReference type="EMBL" id="JAINUF010000009">
    <property type="protein sequence ID" value="KAJ8350406.1"/>
    <property type="molecule type" value="Genomic_DNA"/>
</dbReference>
<feature type="compositionally biased region" description="Polar residues" evidence="1">
    <location>
        <begin position="603"/>
        <end position="613"/>
    </location>
</feature>
<feature type="compositionally biased region" description="Basic and acidic residues" evidence="1">
    <location>
        <begin position="1360"/>
        <end position="1369"/>
    </location>
</feature>
<evidence type="ECO:0000256" key="1">
    <source>
        <dbReference type="SAM" id="MobiDB-lite"/>
    </source>
</evidence>
<dbReference type="CDD" id="cd00048">
    <property type="entry name" value="DSRM_SF"/>
    <property type="match status" value="1"/>
</dbReference>
<gene>
    <name evidence="3" type="ORF">SKAU_G00255360</name>
</gene>
<proteinExistence type="predicted"/>
<dbReference type="InterPro" id="IPR027897">
    <property type="entry name" value="DUF4559"/>
</dbReference>
<feature type="compositionally biased region" description="Basic and acidic residues" evidence="1">
    <location>
        <begin position="1134"/>
        <end position="1145"/>
    </location>
</feature>
<feature type="compositionally biased region" description="Polar residues" evidence="1">
    <location>
        <begin position="1106"/>
        <end position="1116"/>
    </location>
</feature>
<evidence type="ECO:0000313" key="4">
    <source>
        <dbReference type="Proteomes" id="UP001152622"/>
    </source>
</evidence>
<dbReference type="SMART" id="SM00358">
    <property type="entry name" value="DSRM"/>
    <property type="match status" value="5"/>
</dbReference>
<feature type="compositionally biased region" description="Polar residues" evidence="1">
    <location>
        <begin position="863"/>
        <end position="873"/>
    </location>
</feature>
<feature type="domain" description="DRBM" evidence="2">
    <location>
        <begin position="467"/>
        <end position="531"/>
    </location>
</feature>
<feature type="region of interest" description="Disordered" evidence="1">
    <location>
        <begin position="1084"/>
        <end position="1145"/>
    </location>
</feature>
<dbReference type="PANTHER" id="PTHR35083">
    <property type="entry name" value="RGD1565685 PROTEIN"/>
    <property type="match status" value="1"/>
</dbReference>
<protein>
    <recommendedName>
        <fullName evidence="2">DRBM domain-containing protein</fullName>
    </recommendedName>
</protein>
<feature type="domain" description="DRBM" evidence="2">
    <location>
        <begin position="326"/>
        <end position="389"/>
    </location>
</feature>
<feature type="domain" description="DRBM" evidence="2">
    <location>
        <begin position="987"/>
        <end position="1051"/>
    </location>
</feature>
<feature type="compositionally biased region" description="Basic and acidic residues" evidence="1">
    <location>
        <begin position="568"/>
        <end position="583"/>
    </location>
</feature>
<feature type="region of interest" description="Disordered" evidence="1">
    <location>
        <begin position="560"/>
        <end position="591"/>
    </location>
</feature>
<sequence length="1369" mass="151781">MASYSRFNDEEYKNWLKTTTSLQLLRSRLGRFLENETETFHNSLRNKLKKAICKNGCTIKNVNMKIPEVCPNCEPWRDAIRNNHNNKNGIIYWNNSKPHLWSSQKWEVAKVYMPRGNKDHNRVDQFDISAVLNFMIFCSHFKNIVKEKVLKEVTSVRNQMMHSADMKVAKKDMEKHLRTILNLVKHLQAHAPELGELEEEISQLEKTELNIMVEGQDTSRVDIKNLVNVQKMHDLEQQVMKEKIDSLASRLEEDKELNNEEVLGMKEFLDRNKDLLEQLGPHVEKLNAIQVKVEEHDQQLTVLSETVDQLVKKTEEPAFSAELVKYKNHLLEEAKKNKWPDPIFTEVRKPQGYIGQVLVNGHTFTGRLVHPKVKAAHQEVSMIALKQMTVRSTETEEDSSTLHHADQSASTSTANCLFFAAVKVPVKTVFEGPEAGSLEAAVLEAYRNLEQALNLGDTGAGSPPDGARQRVHDFFSQAGCGPPQECYSNTDGKFRSKLCIDGDLTFQNLEGVSKRQQAEQAAAKEAFLRLAGVLGWDLAGVNENYKGRLQEMLVKQGHVPPSYQPVFEPRHTEPSHRGAESEKSLASVPIPRDTVSVSNIESQATPSVDSTQFPPHIQKPKTETPAPEISPVQPCNLTQSSDAEVPVVHYDKAAGQANVSAMTIQTNESSVSSANCPFFAAVKVLVKTVFEGPEAGSLEAAVLEAYRSLEQALNPGDTGAGSPPDGARQRVHDFFSQAGCGPPKECSSPTDGKFRAKLCIDGDLTFQNPEGMSKRQQAEQAAAKEALLRLAGVLGWDPPGVNENYKGRLQEMLVKQGHAPPSYQPVFEPRHTEPSHRGAESEKSLASVPIHRAPVSVSNIESQATPSVDSTQFPPHIQKPKTETPAPEISPVQPCNLTQSSDAEVPVVHYDKAAGQANVSAMTIQTNESSVSSANCPFFAAVKVLVKTVFEGPEAGSLEAAVLEAYRSLELALNPGDTGAGSPPDGARQRVHDFFSQAGCGPPKECSSPTDGKFRSKLYIDGDLTFQNPEGMSKRQQAEQAAAKEALLRLAGVLGWDPPGVNENYKGRLQEKLAKQGLALPSYQPVSEPRHIDPSHRGAAPETSGADMSTPQTTEPVSKVKTTRKQPVDCTQRLPDRKRPKIEDPDFGRMLTMFGLQSTSVKCENLSVKEKFQFTVEINLSDFTFHNQQGCNSKKDAIRKTYLIFGKAIGICEPSTEESESSKAVKQYFSQKSFHLPTEEVVENEQKKFYCSLKVASCKFSYEGQGECEETASLEVYKQALTQLSPLFGYKLPWRDCSSAEAKEKLTLMLEEASQGPPVLQKTAPRYKATVQLNLNDFTLKSKGQNNKKSAQSQLCTSWTERDRDKQRR</sequence>